<dbReference type="PROSITE" id="PS50088">
    <property type="entry name" value="ANK_REPEAT"/>
    <property type="match status" value="1"/>
</dbReference>
<evidence type="ECO:0000256" key="4">
    <source>
        <dbReference type="ARBA" id="ARBA00022525"/>
    </source>
</evidence>
<evidence type="ECO:0000256" key="3">
    <source>
        <dbReference type="ARBA" id="ARBA00022483"/>
    </source>
</evidence>
<evidence type="ECO:0000313" key="12">
    <source>
        <dbReference type="Proteomes" id="UP000499080"/>
    </source>
</evidence>
<comment type="subcellular location">
    <subcellularLocation>
        <location evidence="2">Secreted</location>
    </subcellularLocation>
    <subcellularLocation>
        <location evidence="1">Target cell membrane</location>
    </subcellularLocation>
</comment>
<gene>
    <name evidence="11" type="ORF">AVEN_152189_1</name>
</gene>
<dbReference type="Gene3D" id="1.25.40.20">
    <property type="entry name" value="Ankyrin repeat-containing domain"/>
    <property type="match status" value="1"/>
</dbReference>
<protein>
    <submittedName>
        <fullName evidence="11">Uncharacterized protein</fullName>
    </submittedName>
</protein>
<dbReference type="GO" id="GO:0044218">
    <property type="term" value="C:other organism cell membrane"/>
    <property type="evidence" value="ECO:0007669"/>
    <property type="project" value="UniProtKB-KW"/>
</dbReference>
<evidence type="ECO:0000256" key="8">
    <source>
        <dbReference type="ARBA" id="ARBA00023028"/>
    </source>
</evidence>
<keyword evidence="12" id="KW-1185">Reference proteome</keyword>
<comment type="caution">
    <text evidence="11">The sequence shown here is derived from an EMBL/GenBank/DDBJ whole genome shotgun (WGS) entry which is preliminary data.</text>
</comment>
<dbReference type="GO" id="GO:0005576">
    <property type="term" value="C:extracellular region"/>
    <property type="evidence" value="ECO:0007669"/>
    <property type="project" value="UniProtKB-SubCell"/>
</dbReference>
<keyword evidence="7" id="KW-0528">Neurotoxin</keyword>
<feature type="repeat" description="ANK" evidence="10">
    <location>
        <begin position="13"/>
        <end position="45"/>
    </location>
</feature>
<dbReference type="Pfam" id="PF12796">
    <property type="entry name" value="Ank_2"/>
    <property type="match status" value="1"/>
</dbReference>
<keyword evidence="4" id="KW-0964">Secreted</keyword>
<proteinExistence type="predicted"/>
<sequence>MTAGYNLDKKSTDGEAPMHMSVDMELNDIVTALLEKGANGQIQNNAGKTHMQIAVEKGNLNIIRQLTDADYDDRTAYYDEELN</sequence>
<dbReference type="GO" id="GO:0090729">
    <property type="term" value="F:toxin activity"/>
    <property type="evidence" value="ECO:0007669"/>
    <property type="project" value="UniProtKB-KW"/>
</dbReference>
<dbReference type="InterPro" id="IPR002110">
    <property type="entry name" value="Ankyrin_rpt"/>
</dbReference>
<dbReference type="Proteomes" id="UP000499080">
    <property type="component" value="Unassembled WGS sequence"/>
</dbReference>
<keyword evidence="9" id="KW-0472">Membrane</keyword>
<evidence type="ECO:0000256" key="1">
    <source>
        <dbReference type="ARBA" id="ARBA00004175"/>
    </source>
</evidence>
<dbReference type="SUPFAM" id="SSF48403">
    <property type="entry name" value="Ankyrin repeat"/>
    <property type="match status" value="1"/>
</dbReference>
<reference evidence="11 12" key="1">
    <citation type="journal article" date="2019" name="Sci. Rep.">
        <title>Orb-weaving spider Araneus ventricosus genome elucidates the spidroin gene catalogue.</title>
        <authorList>
            <person name="Kono N."/>
            <person name="Nakamura H."/>
            <person name="Ohtoshi R."/>
            <person name="Moran D.A.P."/>
            <person name="Shinohara A."/>
            <person name="Yoshida Y."/>
            <person name="Fujiwara M."/>
            <person name="Mori M."/>
            <person name="Tomita M."/>
            <person name="Arakawa K."/>
        </authorList>
    </citation>
    <scope>NUCLEOTIDE SEQUENCE [LARGE SCALE GENOMIC DNA]</scope>
</reference>
<keyword evidence="5" id="KW-1052">Target cell membrane</keyword>
<keyword evidence="8" id="KW-0638">Presynaptic neurotoxin</keyword>
<dbReference type="GO" id="GO:0006887">
    <property type="term" value="P:exocytosis"/>
    <property type="evidence" value="ECO:0007669"/>
    <property type="project" value="UniProtKB-KW"/>
</dbReference>
<dbReference type="GO" id="GO:0044231">
    <property type="term" value="C:host cell presynaptic membrane"/>
    <property type="evidence" value="ECO:0007669"/>
    <property type="project" value="UniProtKB-KW"/>
</dbReference>
<keyword evidence="10" id="KW-0040">ANK repeat</keyword>
<name>A0A4Y2HL63_ARAVE</name>
<keyword evidence="3" id="KW-0268">Exocytosis</keyword>
<dbReference type="PROSITE" id="PS50297">
    <property type="entry name" value="ANK_REP_REGION"/>
    <property type="match status" value="1"/>
</dbReference>
<dbReference type="OrthoDB" id="194358at2759"/>
<evidence type="ECO:0000256" key="10">
    <source>
        <dbReference type="PROSITE-ProRule" id="PRU00023"/>
    </source>
</evidence>
<dbReference type="EMBL" id="BGPR01002002">
    <property type="protein sequence ID" value="GBM65978.1"/>
    <property type="molecule type" value="Genomic_DNA"/>
</dbReference>
<evidence type="ECO:0000256" key="2">
    <source>
        <dbReference type="ARBA" id="ARBA00004613"/>
    </source>
</evidence>
<organism evidence="11 12">
    <name type="scientific">Araneus ventricosus</name>
    <name type="common">Orbweaver spider</name>
    <name type="synonym">Epeira ventricosa</name>
    <dbReference type="NCBI Taxonomy" id="182803"/>
    <lineage>
        <taxon>Eukaryota</taxon>
        <taxon>Metazoa</taxon>
        <taxon>Ecdysozoa</taxon>
        <taxon>Arthropoda</taxon>
        <taxon>Chelicerata</taxon>
        <taxon>Arachnida</taxon>
        <taxon>Araneae</taxon>
        <taxon>Araneomorphae</taxon>
        <taxon>Entelegynae</taxon>
        <taxon>Araneoidea</taxon>
        <taxon>Araneidae</taxon>
        <taxon>Araneus</taxon>
    </lineage>
</organism>
<evidence type="ECO:0000256" key="5">
    <source>
        <dbReference type="ARBA" id="ARBA00022537"/>
    </source>
</evidence>
<evidence type="ECO:0000313" key="11">
    <source>
        <dbReference type="EMBL" id="GBM65978.1"/>
    </source>
</evidence>
<dbReference type="InterPro" id="IPR036770">
    <property type="entry name" value="Ankyrin_rpt-contain_sf"/>
</dbReference>
<keyword evidence="6" id="KW-0800">Toxin</keyword>
<accession>A0A4Y2HL63</accession>
<evidence type="ECO:0000256" key="9">
    <source>
        <dbReference type="ARBA" id="ARBA00023298"/>
    </source>
</evidence>
<evidence type="ECO:0000256" key="6">
    <source>
        <dbReference type="ARBA" id="ARBA00022656"/>
    </source>
</evidence>
<evidence type="ECO:0000256" key="7">
    <source>
        <dbReference type="ARBA" id="ARBA00022699"/>
    </source>
</evidence>
<dbReference type="AlphaFoldDB" id="A0A4Y2HL63"/>
<keyword evidence="9" id="KW-1053">Target membrane</keyword>